<keyword evidence="2" id="KW-1133">Transmembrane helix</keyword>
<feature type="transmembrane region" description="Helical" evidence="2">
    <location>
        <begin position="636"/>
        <end position="656"/>
    </location>
</feature>
<feature type="transmembrane region" description="Helical" evidence="2">
    <location>
        <begin position="419"/>
        <end position="440"/>
    </location>
</feature>
<reference evidence="4 5" key="1">
    <citation type="submission" date="2016-07" db="EMBL/GenBank/DDBJ databases">
        <title>Pervasive Adenine N6-methylation of Active Genes in Fungi.</title>
        <authorList>
            <consortium name="DOE Joint Genome Institute"/>
            <person name="Mondo S.J."/>
            <person name="Dannebaum R.O."/>
            <person name="Kuo R.C."/>
            <person name="Labutti K."/>
            <person name="Haridas S."/>
            <person name="Kuo A."/>
            <person name="Salamov A."/>
            <person name="Ahrendt S.R."/>
            <person name="Lipzen A."/>
            <person name="Sullivan W."/>
            <person name="Andreopoulos W.B."/>
            <person name="Clum A."/>
            <person name="Lindquist E."/>
            <person name="Daum C."/>
            <person name="Ramamoorthy G.K."/>
            <person name="Gryganskyi A."/>
            <person name="Culley D."/>
            <person name="Magnuson J.K."/>
            <person name="James T.Y."/>
            <person name="O'Malley M.A."/>
            <person name="Stajich J.E."/>
            <person name="Spatafora J.W."/>
            <person name="Visel A."/>
            <person name="Grigoriev I.V."/>
        </authorList>
    </citation>
    <scope>NUCLEOTIDE SEQUENCE [LARGE SCALE GENOMIC DNA]</scope>
    <source>
        <strain evidence="4 5">JEL800</strain>
    </source>
</reference>
<dbReference type="GO" id="GO:0098855">
    <property type="term" value="C:HCN channel complex"/>
    <property type="evidence" value="ECO:0007669"/>
    <property type="project" value="TreeGrafter"/>
</dbReference>
<evidence type="ECO:0000256" key="2">
    <source>
        <dbReference type="SAM" id="Phobius"/>
    </source>
</evidence>
<sequence>MNISNAQDLHRVLIADILDLRADILAKTERLLDLLGSSTPEGRTILSPTTSPKYSPVHILNKVTDHAATLAPGSPSPESKVLDDLETSKASLAPLGLRLSVGDYAIEMEGNQTKPPVFEKEPTFRPKNKLLGNVLKDAVASSIRSLYRSNSKNQSEEGQSKGSSQPLVSRSKTMTYSPDPSPIERLRHEFQIVSNQKKSEASRIEINIINDEYKLPNNAVQISNKSIVTSSEERISQERGNSNSVLGKSNGTSNYTSEAKLGNSSGPTESTDTVDSMFNAYTFSAGKRTLQPPKYVPPSKPPSSGLRKGSLVLSTNSISSRPNVLRSLSVQSSAVSEVGKSSTIPLPNRTPVFEIKEVSVDLTAFPITYRISFWFMLPSFDSKGKRVPSTYFDPVDLQNMRFVKSGLHPKSWFNTGWDFVMSLAYFVCLWLIPFVICFELSKDVLMIIRVLITTVFLTDVIVTLLTPQPTFPNSVFQSFQEYESTRPLLQSWILTYLKRNLLLDIITVIPFDLFLVPQEHTSRLLLFLLRLPRFYRLPEIISRCPIYTRAKLSIEERFGTGVTKTLPIVAGIFFFIHFNACSAYYAGRETGFEKWELAFPEYRDWDVFETYTSMFFLAVGNLFPTAWKPQTAAEQIVAVVYIVVGAVLYAGFVGYISSAAMSINPSGRLYNQKMEELIDYVKWKKLSDETKEKLISYYEIKYRGKYFEEDALLADMNDSLREEISSHNTRKLIEKVPFLRREEGDGRDDIFFNKMSTILHARYFVAGDFITKQGDSGNDMFFILSGKVNVYVNGQKVVSLYDGSYFGEVSLITKVLRTATVQAAAPSILYRLTRHDFHLLISEFPDMKRKINLLSEQGQKMLAKDKE</sequence>
<dbReference type="Gene3D" id="1.10.287.70">
    <property type="match status" value="1"/>
</dbReference>
<keyword evidence="5" id="KW-1185">Reference proteome</keyword>
<dbReference type="InterPro" id="IPR014710">
    <property type="entry name" value="RmlC-like_jellyroll"/>
</dbReference>
<feature type="transmembrane region" description="Helical" evidence="2">
    <location>
        <begin position="607"/>
        <end position="624"/>
    </location>
</feature>
<dbReference type="GO" id="GO:0035725">
    <property type="term" value="P:sodium ion transmembrane transport"/>
    <property type="evidence" value="ECO:0007669"/>
    <property type="project" value="TreeGrafter"/>
</dbReference>
<dbReference type="PANTHER" id="PTHR45689">
    <property type="entry name" value="I[[H]] CHANNEL, ISOFORM E"/>
    <property type="match status" value="1"/>
</dbReference>
<dbReference type="PROSITE" id="PS00889">
    <property type="entry name" value="CNMP_BINDING_2"/>
    <property type="match status" value="1"/>
</dbReference>
<protein>
    <recommendedName>
        <fullName evidence="3">Cyclic nucleotide-binding domain-containing protein</fullName>
    </recommendedName>
</protein>
<dbReference type="InterPro" id="IPR018490">
    <property type="entry name" value="cNMP-bd_dom_sf"/>
</dbReference>
<keyword evidence="2" id="KW-0812">Transmembrane</keyword>
<dbReference type="OrthoDB" id="2152421at2759"/>
<proteinExistence type="predicted"/>
<accession>A0A1Y2CIV4</accession>
<dbReference type="GO" id="GO:0005249">
    <property type="term" value="F:voltage-gated potassium channel activity"/>
    <property type="evidence" value="ECO:0007669"/>
    <property type="project" value="TreeGrafter"/>
</dbReference>
<feature type="region of interest" description="Disordered" evidence="1">
    <location>
        <begin position="146"/>
        <end position="182"/>
    </location>
</feature>
<feature type="compositionally biased region" description="Polar residues" evidence="1">
    <location>
        <begin position="166"/>
        <end position="178"/>
    </location>
</feature>
<dbReference type="GO" id="GO:0003254">
    <property type="term" value="P:regulation of membrane depolarization"/>
    <property type="evidence" value="ECO:0007669"/>
    <property type="project" value="TreeGrafter"/>
</dbReference>
<dbReference type="SMART" id="SM00100">
    <property type="entry name" value="cNMP"/>
    <property type="match status" value="1"/>
</dbReference>
<evidence type="ECO:0000256" key="1">
    <source>
        <dbReference type="SAM" id="MobiDB-lite"/>
    </source>
</evidence>
<evidence type="ECO:0000313" key="4">
    <source>
        <dbReference type="EMBL" id="ORY46764.1"/>
    </source>
</evidence>
<dbReference type="EMBL" id="MCGO01000015">
    <property type="protein sequence ID" value="ORY46764.1"/>
    <property type="molecule type" value="Genomic_DNA"/>
</dbReference>
<keyword evidence="2" id="KW-0472">Membrane</keyword>
<dbReference type="SUPFAM" id="SSF81324">
    <property type="entry name" value="Voltage-gated potassium channels"/>
    <property type="match status" value="1"/>
</dbReference>
<dbReference type="InterPro" id="IPR000595">
    <property type="entry name" value="cNMP-bd_dom"/>
</dbReference>
<dbReference type="Pfam" id="PF00027">
    <property type="entry name" value="cNMP_binding"/>
    <property type="match status" value="1"/>
</dbReference>
<evidence type="ECO:0000259" key="3">
    <source>
        <dbReference type="PROSITE" id="PS50042"/>
    </source>
</evidence>
<gene>
    <name evidence="4" type="ORF">BCR33DRAFT_715208</name>
</gene>
<dbReference type="SUPFAM" id="SSF51206">
    <property type="entry name" value="cAMP-binding domain-like"/>
    <property type="match status" value="1"/>
</dbReference>
<feature type="region of interest" description="Disordered" evidence="1">
    <location>
        <begin position="289"/>
        <end position="310"/>
    </location>
</feature>
<dbReference type="InterPro" id="IPR018488">
    <property type="entry name" value="cNMP-bd_CS"/>
</dbReference>
<feature type="transmembrane region" description="Helical" evidence="2">
    <location>
        <begin position="566"/>
        <end position="587"/>
    </location>
</feature>
<evidence type="ECO:0000313" key="5">
    <source>
        <dbReference type="Proteomes" id="UP000193642"/>
    </source>
</evidence>
<feature type="transmembrane region" description="Helical" evidence="2">
    <location>
        <begin position="447"/>
        <end position="466"/>
    </location>
</feature>
<dbReference type="Gene3D" id="1.10.287.630">
    <property type="entry name" value="Helix hairpin bin"/>
    <property type="match status" value="1"/>
</dbReference>
<dbReference type="PRINTS" id="PR00103">
    <property type="entry name" value="CAMPKINASE"/>
</dbReference>
<dbReference type="CDD" id="cd00038">
    <property type="entry name" value="CAP_ED"/>
    <property type="match status" value="1"/>
</dbReference>
<feature type="compositionally biased region" description="Polar residues" evidence="1">
    <location>
        <begin position="238"/>
        <end position="273"/>
    </location>
</feature>
<dbReference type="InterPro" id="IPR051413">
    <property type="entry name" value="K/Na_HCN_channel"/>
</dbReference>
<name>A0A1Y2CIV4_9FUNG</name>
<feature type="domain" description="Cyclic nucleotide-binding" evidence="3">
    <location>
        <begin position="754"/>
        <end position="850"/>
    </location>
</feature>
<dbReference type="PANTHER" id="PTHR45689:SF5">
    <property type="entry name" value="I[[H]] CHANNEL, ISOFORM E"/>
    <property type="match status" value="1"/>
</dbReference>
<organism evidence="4 5">
    <name type="scientific">Rhizoclosmatium globosum</name>
    <dbReference type="NCBI Taxonomy" id="329046"/>
    <lineage>
        <taxon>Eukaryota</taxon>
        <taxon>Fungi</taxon>
        <taxon>Fungi incertae sedis</taxon>
        <taxon>Chytridiomycota</taxon>
        <taxon>Chytridiomycota incertae sedis</taxon>
        <taxon>Chytridiomycetes</taxon>
        <taxon>Chytridiales</taxon>
        <taxon>Chytriomycetaceae</taxon>
        <taxon>Rhizoclosmatium</taxon>
    </lineage>
</organism>
<feature type="region of interest" description="Disordered" evidence="1">
    <location>
        <begin position="228"/>
        <end position="273"/>
    </location>
</feature>
<dbReference type="Gene3D" id="2.60.120.10">
    <property type="entry name" value="Jelly Rolls"/>
    <property type="match status" value="1"/>
</dbReference>
<comment type="caution">
    <text evidence="4">The sequence shown here is derived from an EMBL/GenBank/DDBJ whole genome shotgun (WGS) entry which is preliminary data.</text>
</comment>
<dbReference type="AlphaFoldDB" id="A0A1Y2CIV4"/>
<dbReference type="Proteomes" id="UP000193642">
    <property type="component" value="Unassembled WGS sequence"/>
</dbReference>
<dbReference type="PROSITE" id="PS50042">
    <property type="entry name" value="CNMP_BINDING_3"/>
    <property type="match status" value="1"/>
</dbReference>